<dbReference type="InterPro" id="IPR012000">
    <property type="entry name" value="Thiamin_PyroP_enz_cen_dom"/>
</dbReference>
<evidence type="ECO:0000256" key="2">
    <source>
        <dbReference type="ARBA" id="ARBA00007812"/>
    </source>
</evidence>
<dbReference type="InterPro" id="IPR029035">
    <property type="entry name" value="DHS-like_NAD/FAD-binding_dom"/>
</dbReference>
<evidence type="ECO:0000259" key="3">
    <source>
        <dbReference type="Pfam" id="PF00205"/>
    </source>
</evidence>
<proteinExistence type="inferred from homology"/>
<gene>
    <name evidence="4" type="ORF">OE647_16955</name>
</gene>
<sequence length="140" mass="14596">MDIFGTLSTPAAYDLIAKTDCVICFGSGLGDFTTDRGKLMKGKRVIQIDIDPASIGGGVHPDAALVADAGLTADLILYWLDEAEVAPSGFTRELDTSVLTAHPIGSSRTVEGCVNFVAALERLEAALPEDRILVTDGGAS</sequence>
<comment type="cofactor">
    <cofactor evidence="1">
        <name>thiamine diphosphate</name>
        <dbReference type="ChEBI" id="CHEBI:58937"/>
    </cofactor>
</comment>
<dbReference type="EMBL" id="JAOWLA010000018">
    <property type="protein sequence ID" value="MCV2866408.1"/>
    <property type="molecule type" value="Genomic_DNA"/>
</dbReference>
<organism evidence="4 5">
    <name type="scientific">Albidovulum sediminicola</name>
    <dbReference type="NCBI Taxonomy" id="2984331"/>
    <lineage>
        <taxon>Bacteria</taxon>
        <taxon>Pseudomonadati</taxon>
        <taxon>Pseudomonadota</taxon>
        <taxon>Alphaproteobacteria</taxon>
        <taxon>Rhodobacterales</taxon>
        <taxon>Paracoccaceae</taxon>
        <taxon>Albidovulum</taxon>
    </lineage>
</organism>
<evidence type="ECO:0000313" key="5">
    <source>
        <dbReference type="Proteomes" id="UP001652503"/>
    </source>
</evidence>
<dbReference type="Pfam" id="PF00205">
    <property type="entry name" value="TPP_enzyme_M"/>
    <property type="match status" value="1"/>
</dbReference>
<evidence type="ECO:0000313" key="4">
    <source>
        <dbReference type="EMBL" id="MCV2866408.1"/>
    </source>
</evidence>
<dbReference type="RefSeq" id="WP_263722942.1">
    <property type="nucleotide sequence ID" value="NZ_JAOWLA010000018.1"/>
</dbReference>
<dbReference type="InterPro" id="IPR045229">
    <property type="entry name" value="TPP_enz"/>
</dbReference>
<dbReference type="Proteomes" id="UP001652503">
    <property type="component" value="Unassembled WGS sequence"/>
</dbReference>
<dbReference type="SUPFAM" id="SSF52467">
    <property type="entry name" value="DHS-like NAD/FAD-binding domain"/>
    <property type="match status" value="1"/>
</dbReference>
<reference evidence="4 5" key="1">
    <citation type="submission" date="2022-10" db="EMBL/GenBank/DDBJ databases">
        <title>Defluviimonas sp. nov., isolated from ocean surface water.</title>
        <authorList>
            <person name="He W."/>
            <person name="Wang L."/>
            <person name="Zhang D.-F."/>
        </authorList>
    </citation>
    <scope>NUCLEOTIDE SEQUENCE [LARGE SCALE GENOMIC DNA]</scope>
    <source>
        <strain evidence="4 5">WL0075</strain>
    </source>
</reference>
<comment type="similarity">
    <text evidence="2">Belongs to the TPP enzyme family.</text>
</comment>
<name>A0ABT2Z5I8_9RHOB</name>
<protein>
    <recommendedName>
        <fullName evidence="3">Thiamine pyrophosphate enzyme central domain-containing protein</fullName>
    </recommendedName>
</protein>
<comment type="caution">
    <text evidence="4">The sequence shown here is derived from an EMBL/GenBank/DDBJ whole genome shotgun (WGS) entry which is preliminary data.</text>
</comment>
<dbReference type="Gene3D" id="3.40.50.1220">
    <property type="entry name" value="TPP-binding domain"/>
    <property type="match status" value="1"/>
</dbReference>
<keyword evidence="5" id="KW-1185">Reference proteome</keyword>
<dbReference type="PANTHER" id="PTHR18968:SF166">
    <property type="entry name" value="2-HYDROXYACYL-COA LYASE 2"/>
    <property type="match status" value="1"/>
</dbReference>
<dbReference type="PANTHER" id="PTHR18968">
    <property type="entry name" value="THIAMINE PYROPHOSPHATE ENZYMES"/>
    <property type="match status" value="1"/>
</dbReference>
<feature type="domain" description="Thiamine pyrophosphate enzyme central" evidence="3">
    <location>
        <begin position="4"/>
        <end position="73"/>
    </location>
</feature>
<accession>A0ABT2Z5I8</accession>
<evidence type="ECO:0000256" key="1">
    <source>
        <dbReference type="ARBA" id="ARBA00001964"/>
    </source>
</evidence>